<reference evidence="2 3" key="1">
    <citation type="journal article" date="2014" name="Genome Announc.">
        <title>Draft Genome Sequences of Two Vibrionaceae Species, Vibrio ponticus C121 and Photobacterium aphoticum C119, Isolated as Coral Reef Microbiota.</title>
        <authorList>
            <person name="Al-saari N."/>
            <person name="Meirelles P.M."/>
            <person name="Mino S."/>
            <person name="Suda W."/>
            <person name="Oshima K."/>
            <person name="Hattori M."/>
            <person name="Ohkuma M."/>
            <person name="Thompson F.L."/>
            <person name="Gomez-Gil B."/>
            <person name="Sawabe T."/>
            <person name="Sawabe T."/>
        </authorList>
    </citation>
    <scope>NUCLEOTIDE SEQUENCE [LARGE SCALE GENOMIC DNA]</scope>
    <source>
        <strain evidence="2 3">JCM 19237</strain>
    </source>
</reference>
<proteinExistence type="predicted"/>
<evidence type="ECO:0000256" key="1">
    <source>
        <dbReference type="ARBA" id="ARBA00022500"/>
    </source>
</evidence>
<dbReference type="EMBL" id="BBMN01000025">
    <property type="protein sequence ID" value="GAL08394.1"/>
    <property type="molecule type" value="Genomic_DNA"/>
</dbReference>
<gene>
    <name evidence="2" type="ORF">JCM19237_3756</name>
</gene>
<dbReference type="InterPro" id="IPR038756">
    <property type="entry name" value="CheX-like"/>
</dbReference>
<evidence type="ECO:0000313" key="2">
    <source>
        <dbReference type="EMBL" id="GAL08394.1"/>
    </source>
</evidence>
<dbReference type="Proteomes" id="UP000029227">
    <property type="component" value="Unassembled WGS sequence"/>
</dbReference>
<name>A0A090R2Q7_9GAMM</name>
<dbReference type="PANTHER" id="PTHR39452">
    <property type="entry name" value="CHEY-P PHOSPHATASE CHEX"/>
    <property type="match status" value="1"/>
</dbReference>
<dbReference type="GO" id="GO:0006935">
    <property type="term" value="P:chemotaxis"/>
    <property type="evidence" value="ECO:0007669"/>
    <property type="project" value="UniProtKB-KW"/>
</dbReference>
<accession>A0A090R2Q7</accession>
<dbReference type="STRING" id="754436.JCM19237_3756"/>
<protein>
    <submittedName>
        <fullName evidence="2">Chemotaxis protein CheX</fullName>
    </submittedName>
</protein>
<dbReference type="Gene3D" id="3.40.1550.10">
    <property type="entry name" value="CheC-like"/>
    <property type="match status" value="1"/>
</dbReference>
<sequence>MDLAPQKPRLKRDHVARGDVSGLIGMIGPTTKGSMSITFDESLALEIMQRMLGERQMGSMKKSRTWSVKSPTW</sequence>
<dbReference type="PANTHER" id="PTHR39452:SF1">
    <property type="entry name" value="CHEY-P PHOSPHATASE CHEX"/>
    <property type="match status" value="1"/>
</dbReference>
<comment type="caution">
    <text evidence="2">The sequence shown here is derived from an EMBL/GenBank/DDBJ whole genome shotgun (WGS) entry which is preliminary data.</text>
</comment>
<keyword evidence="1" id="KW-0145">Chemotaxis</keyword>
<dbReference type="eggNOG" id="COG1406">
    <property type="taxonomic scope" value="Bacteria"/>
</dbReference>
<evidence type="ECO:0000313" key="3">
    <source>
        <dbReference type="Proteomes" id="UP000029227"/>
    </source>
</evidence>
<dbReference type="InterPro" id="IPR028976">
    <property type="entry name" value="CheC-like_sf"/>
</dbReference>
<dbReference type="SUPFAM" id="SSF103039">
    <property type="entry name" value="CheC-like"/>
    <property type="match status" value="1"/>
</dbReference>
<organism evidence="2 3">
    <name type="scientific">Photobacterium aphoticum</name>
    <dbReference type="NCBI Taxonomy" id="754436"/>
    <lineage>
        <taxon>Bacteria</taxon>
        <taxon>Pseudomonadati</taxon>
        <taxon>Pseudomonadota</taxon>
        <taxon>Gammaproteobacteria</taxon>
        <taxon>Vibrionales</taxon>
        <taxon>Vibrionaceae</taxon>
        <taxon>Photobacterium</taxon>
    </lineage>
</organism>
<dbReference type="AlphaFoldDB" id="A0A090R2Q7"/>